<reference evidence="2" key="1">
    <citation type="submission" date="2021-04" db="EMBL/GenBank/DDBJ databases">
        <title>Phycicoccus avicenniae sp. nov., a novel endophytic actinomycetes isolated from branch of Avicennia mariana.</title>
        <authorList>
            <person name="Tuo L."/>
        </authorList>
    </citation>
    <scope>NUCLEOTIDE SEQUENCE</scope>
    <source>
        <strain evidence="2">BSK3Z-2</strain>
    </source>
</reference>
<organism evidence="2 3">
    <name type="scientific">Phycicoccus avicenniae</name>
    <dbReference type="NCBI Taxonomy" id="2828860"/>
    <lineage>
        <taxon>Bacteria</taxon>
        <taxon>Bacillati</taxon>
        <taxon>Actinomycetota</taxon>
        <taxon>Actinomycetes</taxon>
        <taxon>Micrococcales</taxon>
        <taxon>Intrasporangiaceae</taxon>
        <taxon>Phycicoccus</taxon>
    </lineage>
</organism>
<name>A0A941HXF3_9MICO</name>
<dbReference type="AlphaFoldDB" id="A0A941HXF3"/>
<feature type="compositionally biased region" description="Low complexity" evidence="1">
    <location>
        <begin position="338"/>
        <end position="348"/>
    </location>
</feature>
<keyword evidence="3" id="KW-1185">Reference proteome</keyword>
<dbReference type="GO" id="GO:0016627">
    <property type="term" value="F:oxidoreductase activity, acting on the CH-CH group of donors"/>
    <property type="evidence" value="ECO:0007669"/>
    <property type="project" value="InterPro"/>
</dbReference>
<sequence>MNGAWRAAEWADPSVEAVPSGVGQALDLARSLEPAARAFRKEPWTMLSVLATLGAGDLGVARTAEPHLDAVAIRAQAGDPDLTAVGVDDRSTFGVYAARAPGAGLASVSDEAGGWTVTGRKAWCSLAPCVSHALVTVDDGERPGLYAVALRDPGVEVEDGRWVSRGLADVTTGPVAFDAVPAVPVGEPGWYLERPGFAWGGIGVAAVWFGGAAAVAGRLLDAADRRTPDQVALAHLGTADRLLHVALLALRGAADDIASGAADGAAGALLAGRVRAVVADAAEEVLRVVGHGLGPGPLTGDEEHARRVADLTVYLRQHHAERDLARLGSLVLEHRTSAEPSPSSERPAFAGRRGPS</sequence>
<dbReference type="Gene3D" id="2.40.110.10">
    <property type="entry name" value="Butyryl-CoA Dehydrogenase, subunit A, domain 2"/>
    <property type="match status" value="1"/>
</dbReference>
<dbReference type="SUPFAM" id="SSF56645">
    <property type="entry name" value="Acyl-CoA dehydrogenase NM domain-like"/>
    <property type="match status" value="1"/>
</dbReference>
<comment type="caution">
    <text evidence="2">The sequence shown here is derived from an EMBL/GenBank/DDBJ whole genome shotgun (WGS) entry which is preliminary data.</text>
</comment>
<protein>
    <submittedName>
        <fullName evidence="2">Acyl-CoA dehydrogenase</fullName>
    </submittedName>
</protein>
<dbReference type="EMBL" id="JAGSNF010000001">
    <property type="protein sequence ID" value="MBR7741788.1"/>
    <property type="molecule type" value="Genomic_DNA"/>
</dbReference>
<dbReference type="InterPro" id="IPR009100">
    <property type="entry name" value="AcylCoA_DH/oxidase_NM_dom_sf"/>
</dbReference>
<dbReference type="RefSeq" id="WP_211600957.1">
    <property type="nucleotide sequence ID" value="NZ_JAGSNF010000001.1"/>
</dbReference>
<feature type="region of interest" description="Disordered" evidence="1">
    <location>
        <begin position="335"/>
        <end position="356"/>
    </location>
</feature>
<evidence type="ECO:0000313" key="2">
    <source>
        <dbReference type="EMBL" id="MBR7741788.1"/>
    </source>
</evidence>
<dbReference type="Proteomes" id="UP000677016">
    <property type="component" value="Unassembled WGS sequence"/>
</dbReference>
<evidence type="ECO:0000313" key="3">
    <source>
        <dbReference type="Proteomes" id="UP000677016"/>
    </source>
</evidence>
<proteinExistence type="predicted"/>
<accession>A0A941HXF3</accession>
<gene>
    <name evidence="2" type="ORF">KC207_00570</name>
</gene>
<dbReference type="InterPro" id="IPR046373">
    <property type="entry name" value="Acyl-CoA_Oxase/DH_mid-dom_sf"/>
</dbReference>
<evidence type="ECO:0000256" key="1">
    <source>
        <dbReference type="SAM" id="MobiDB-lite"/>
    </source>
</evidence>